<dbReference type="eggNOG" id="COG0189">
    <property type="taxonomic scope" value="Bacteria"/>
</dbReference>
<dbReference type="GO" id="GO:0005576">
    <property type="term" value="C:extracellular region"/>
    <property type="evidence" value="ECO:0007669"/>
    <property type="project" value="UniProtKB-SubCell"/>
</dbReference>
<dbReference type="PANTHER" id="PTHR23303">
    <property type="entry name" value="CARBOXYPEPTIDASE REGULATORY REGION-CONTAINING"/>
    <property type="match status" value="1"/>
</dbReference>
<keyword evidence="3" id="KW-0732">Signal</keyword>
<protein>
    <submittedName>
        <fullName evidence="7">Cna B domain protein</fullName>
    </submittedName>
</protein>
<feature type="compositionally biased region" description="Basic and acidic residues" evidence="4">
    <location>
        <begin position="993"/>
        <end position="1002"/>
    </location>
</feature>
<evidence type="ECO:0000313" key="7">
    <source>
        <dbReference type="EMBL" id="ADV45310.1"/>
    </source>
</evidence>
<feature type="region of interest" description="Disordered" evidence="4">
    <location>
        <begin position="1452"/>
        <end position="1485"/>
    </location>
</feature>
<dbReference type="eggNOG" id="COG4932">
    <property type="taxonomic scope" value="Bacteria"/>
</dbReference>
<evidence type="ECO:0000313" key="8">
    <source>
        <dbReference type="Proteomes" id="UP000008633"/>
    </source>
</evidence>
<evidence type="ECO:0000256" key="5">
    <source>
        <dbReference type="SAM" id="Phobius"/>
    </source>
</evidence>
<dbReference type="RefSeq" id="WP_013553007.1">
    <property type="nucleotide sequence ID" value="NC_014935.1"/>
</dbReference>
<evidence type="ECO:0000256" key="4">
    <source>
        <dbReference type="SAM" id="MobiDB-lite"/>
    </source>
</evidence>
<dbReference type="HOGENOM" id="CLU_237743_0_0_7"/>
<keyword evidence="5" id="KW-1133">Transmembrane helix</keyword>
<keyword evidence="8" id="KW-1185">Reference proteome</keyword>
<dbReference type="Proteomes" id="UP000008633">
    <property type="component" value="Chromosome"/>
</dbReference>
<evidence type="ECO:0000256" key="2">
    <source>
        <dbReference type="ARBA" id="ARBA00022525"/>
    </source>
</evidence>
<feature type="domain" description="SD-repeat containing protein B" evidence="6">
    <location>
        <begin position="1058"/>
        <end position="1156"/>
    </location>
</feature>
<reference evidence="7 8" key="1">
    <citation type="journal article" date="2011" name="Stand. Genomic Sci.">
        <title>Complete genome sequence of Nitratifractor salsuginis type strain (E9I37-1).</title>
        <authorList>
            <person name="Anderson I."/>
            <person name="Sikorski J."/>
            <person name="Zeytun A."/>
            <person name="Nolan M."/>
            <person name="Lapidus A."/>
            <person name="Lucas S."/>
            <person name="Hammon N."/>
            <person name="Deshpande S."/>
            <person name="Cheng J.F."/>
            <person name="Tapia R."/>
            <person name="Han C."/>
            <person name="Goodwin L."/>
            <person name="Pitluck S."/>
            <person name="Liolios K."/>
            <person name="Pagani I."/>
            <person name="Ivanova N."/>
            <person name="Huntemann M."/>
            <person name="Mavromatis K."/>
            <person name="Ovchinikova G."/>
            <person name="Pati A."/>
            <person name="Chen A."/>
            <person name="Palaniappan K."/>
            <person name="Land M."/>
            <person name="Hauser L."/>
            <person name="Brambilla E.M."/>
            <person name="Ngatchou-Djao O.D."/>
            <person name="Rohde M."/>
            <person name="Tindall B.J."/>
            <person name="Goker M."/>
            <person name="Detter J.C."/>
            <person name="Woyke T."/>
            <person name="Bristow J."/>
            <person name="Eisen J.A."/>
            <person name="Markowitz V."/>
            <person name="Hugenholtz P."/>
            <person name="Klenk H.P."/>
            <person name="Kyrpides N.C."/>
        </authorList>
    </citation>
    <scope>NUCLEOTIDE SEQUENCE [LARGE SCALE GENOMIC DNA]</scope>
    <source>
        <strain evidence="8">DSM 16511 / JCM 12458 / E9I37-1</strain>
    </source>
</reference>
<feature type="transmembrane region" description="Helical" evidence="5">
    <location>
        <begin position="1781"/>
        <end position="1802"/>
    </location>
</feature>
<reference evidence="8" key="2">
    <citation type="submission" date="2011-01" db="EMBL/GenBank/DDBJ databases">
        <title>The complete genome of Nitratifractor salsuginis DSM 16511.</title>
        <authorList>
            <consortium name="US DOE Joint Genome Institute (JGI-PGF)"/>
            <person name="Lucas S."/>
            <person name="Copeland A."/>
            <person name="Lapidus A."/>
            <person name="Bruce D."/>
            <person name="Goodwin L."/>
            <person name="Pitluck S."/>
            <person name="Kyrpides N."/>
            <person name="Mavromatis K."/>
            <person name="Ivanova N."/>
            <person name="Mikhailova N."/>
            <person name="Zeytun A."/>
            <person name="Detter J.C."/>
            <person name="Tapia R."/>
            <person name="Han C."/>
            <person name="Land M."/>
            <person name="Hauser L."/>
            <person name="Markowitz V."/>
            <person name="Cheng J.-F."/>
            <person name="Hugenholtz P."/>
            <person name="Woyke T."/>
            <person name="Wu D."/>
            <person name="Tindall B."/>
            <person name="Schuetze A."/>
            <person name="Brambilla E."/>
            <person name="Klenk H.-P."/>
            <person name="Eisen J.A."/>
        </authorList>
    </citation>
    <scope>NUCLEOTIDE SEQUENCE [LARGE SCALE GENOMIC DNA]</scope>
    <source>
        <strain evidence="8">DSM 16511 / JCM 12458 / E9I37-1</strain>
    </source>
</reference>
<dbReference type="SUPFAM" id="SSF63829">
    <property type="entry name" value="Calcium-dependent phosphotriesterase"/>
    <property type="match status" value="1"/>
</dbReference>
<dbReference type="InterPro" id="IPR013783">
    <property type="entry name" value="Ig-like_fold"/>
</dbReference>
<dbReference type="InterPro" id="IPR033764">
    <property type="entry name" value="Sdr_B"/>
</dbReference>
<feature type="region of interest" description="Disordered" evidence="4">
    <location>
        <begin position="297"/>
        <end position="316"/>
    </location>
</feature>
<evidence type="ECO:0000259" key="6">
    <source>
        <dbReference type="Pfam" id="PF17210"/>
    </source>
</evidence>
<dbReference type="SUPFAM" id="SSF117074">
    <property type="entry name" value="Hypothetical protein PA1324"/>
    <property type="match status" value="8"/>
</dbReference>
<feature type="domain" description="SD-repeat containing protein B" evidence="6">
    <location>
        <begin position="908"/>
        <end position="1008"/>
    </location>
</feature>
<evidence type="ECO:0000256" key="1">
    <source>
        <dbReference type="ARBA" id="ARBA00004613"/>
    </source>
</evidence>
<dbReference type="InterPro" id="IPR051417">
    <property type="entry name" value="SDr/BOS_complex"/>
</dbReference>
<dbReference type="STRING" id="749222.Nitsa_0036"/>
<feature type="region of interest" description="Disordered" evidence="4">
    <location>
        <begin position="978"/>
        <end position="1047"/>
    </location>
</feature>
<keyword evidence="2" id="KW-0964">Secreted</keyword>
<name>E6WY62_NITSE</name>
<organism evidence="7 8">
    <name type="scientific">Nitratifractor salsuginis (strain DSM 16511 / JCM 12458 / E9I37-1)</name>
    <dbReference type="NCBI Taxonomy" id="749222"/>
    <lineage>
        <taxon>Bacteria</taxon>
        <taxon>Pseudomonadati</taxon>
        <taxon>Campylobacterota</taxon>
        <taxon>Epsilonproteobacteria</taxon>
        <taxon>Campylobacterales</taxon>
        <taxon>Sulfurovaceae</taxon>
        <taxon>Nitratifractor</taxon>
    </lineage>
</organism>
<keyword evidence="5" id="KW-0472">Membrane</keyword>
<feature type="compositionally biased region" description="Low complexity" evidence="4">
    <location>
        <begin position="979"/>
        <end position="990"/>
    </location>
</feature>
<feature type="transmembrane region" description="Helical" evidence="5">
    <location>
        <begin position="12"/>
        <end position="34"/>
    </location>
</feature>
<dbReference type="Pfam" id="PF17210">
    <property type="entry name" value="SdrD_B"/>
    <property type="match status" value="7"/>
</dbReference>
<evidence type="ECO:0000256" key="3">
    <source>
        <dbReference type="ARBA" id="ARBA00022729"/>
    </source>
</evidence>
<feature type="domain" description="SD-repeat containing protein B" evidence="6">
    <location>
        <begin position="1649"/>
        <end position="1767"/>
    </location>
</feature>
<keyword evidence="5" id="KW-0812">Transmembrane</keyword>
<proteinExistence type="predicted"/>
<dbReference type="EMBL" id="CP002452">
    <property type="protein sequence ID" value="ADV45310.1"/>
    <property type="molecule type" value="Genomic_DNA"/>
</dbReference>
<comment type="subcellular location">
    <subcellularLocation>
        <location evidence="1">Secreted</location>
    </subcellularLocation>
</comment>
<gene>
    <name evidence="7" type="ordered locus">Nitsa_0036</name>
</gene>
<feature type="compositionally biased region" description="Polar residues" evidence="4">
    <location>
        <begin position="301"/>
        <end position="312"/>
    </location>
</feature>
<accession>E6WY62</accession>
<feature type="domain" description="SD-repeat containing protein B" evidence="6">
    <location>
        <begin position="608"/>
        <end position="686"/>
    </location>
</feature>
<feature type="domain" description="SD-repeat containing protein B" evidence="6">
    <location>
        <begin position="757"/>
        <end position="864"/>
    </location>
</feature>
<feature type="domain" description="SD-repeat containing protein B" evidence="6">
    <location>
        <begin position="1214"/>
        <end position="1314"/>
    </location>
</feature>
<feature type="region of interest" description="Disordered" evidence="4">
    <location>
        <begin position="1134"/>
        <end position="1166"/>
    </location>
</feature>
<feature type="region of interest" description="Disordered" evidence="4">
    <location>
        <begin position="1599"/>
        <end position="1628"/>
    </location>
</feature>
<dbReference type="OrthoDB" id="5478547at2"/>
<feature type="domain" description="SD-repeat containing protein B" evidence="6">
    <location>
        <begin position="1377"/>
        <end position="1475"/>
    </location>
</feature>
<sequence>MKNIGTGLIRFFSVHILFIMLSITAYAGVSGTVWRDLPLNGSTTNVYGVKEANELGVAGVTVTAYPGGQSTTTAADGTWSLPTTGDVRIEFSAWPDYLEESPSSTVQNSSVRFARDGDTVNFALHDQAEYCTVNPDLASVLIINGGLGSNKKSIVTFPYDSEGILTGSGTTYNGTQRATNVDVGSVWGLAYSRTTNKLYSATFLKRHVALKGNLGDIRITDLDSNTTSLFYTIPNAGDIPSNDERGVNVGDGDPSHDNDVFSDVGKKGLGGIDISPDEKYLYVVNLNDKKLYTIEIDSDNDPTTNPSSSDVSSVAIPDPGCTNGEWRPFGLRSYHNELYIGGICDASSGGDVQYSSDLRAVVYRYDGTNFSSVLDFPLNYHKVSLWDETVDENNPASYWHPWVKPASSTTNHTEPLLSDIEFDIDGSMILAFSDRFGHQIGHKNYWVDSDDTLSEAVAGGDVLRACLDNGTYVLESNGVCGGVTGAGAGRNSGPADGGDYGEFYDDRFSKNSDTNGHSETSNGAVAILAGSGQLVLNSMDPVDWDGSGSDQDYFRAGGPAWFNNSGPDVGKKTRGYHLFRHRDYNQVGWAKGAGLGDIELLCPPAPIEIGNRVWLDTDADGVQDAGEAGIKDVTVELLDENGNVIATATTDENGSYIFSNDLAGSSTESHKYNVTDLHPNKTYTIRIPNVSGGNKQTALGDYSLTKANTGEGTNTNLNDSDSVANGDNADAQVLPADIPISGANNHSFDFGFSYKMSIGSYVWTDTNRDGLQGSQADEPPLEGAVVTLLADDGNGNFTAVPGRTVTTGSDGLYYFGGLPEGNYKVQVAPPSGLVPSPIQNTADNDDTANDSNIKERNETTHTYTSGMFTLTESAEVIEAGNMPGDDADNSDDSNGNMTIDFGFVPVVSIGSTVFYDNNNNGLQDAGEAAIPGVTVNLYRDADADGHPDGAAIKTMQTDDEGNYFFDNLEPGHYVVGIVPPADAPTSSSPAVTDTHDDQKDGDDNGIQGAPGEETFSPSIELRAGDEPVNEPAQGGDQETGPDANGDMTVDFGFVPFVSVGSLVWYDANNNGKQDAGESGIKGATVELLDANGNPVTVDGNGEAITPVTTDSDGKYCFCNLLEGDYTIKVTPPAGYTPSTTQQADANTDTDDDSNIATDNGDGSYTSGTVELRFKGEPENETSPIDGSDTGCGCPVGDKSSNATVDFGFYIPQVSLGSVVWVDTNDNGIQDADETGVEGATVQLLDQDGNPVTTDANGNAIATITTAASGNYYFGNLPEGNYTVKVTPPAGFRPSTTQVADPNNDVAGDSNIATRNSDGSYTSGVIELTNNSEPEGAAEVSALPNNGDDADDAATPIDDTADNNGNMTLDFGFVPFVSVGSLVWYDANNNGKQDAGESGIKGATVELLDANGNPVTVDGNGEAITPVTTDSDGKYCFCNLLEGDYTIKVTPPAGYTPSTTQQADANTDTDDDSNIATDNGDGSYTSGTVELRFKGEPENETSPIDGSDTGCGCPVGDKSSNATVDFGFYIPNVHIGDLVWIEDDYDGDATTGTITYPPEGTVVTATALDGSTYTGATDANGHYDIEVPANDTYIVSVGTPENTMPTAGSDDNNVPNDNSENNKSHNGAGTTVTVGITDNLAVDFGFSTTASIGDLFWIDENANGIVDDGEQGYNGVIVTLLDADGNVLETQTTRNGPDGKPGYYLFEGLRPGKAYQVHFDYSNVSELDGYVYSPIKGGNNSNKADYKGFTVPVIPQAGELILTVDAGINCGCTKVASDSGDAMNLLTAMMMILMTLSVGWLFLKHEEDTLINQKDT</sequence>
<feature type="compositionally biased region" description="Low complexity" evidence="4">
    <location>
        <begin position="1608"/>
        <end position="1620"/>
    </location>
</feature>
<dbReference type="KEGG" id="nsa:Nitsa_0036"/>
<feature type="region of interest" description="Disordered" evidence="4">
    <location>
        <begin position="1333"/>
        <end position="1353"/>
    </location>
</feature>
<dbReference type="Gene3D" id="2.60.40.10">
    <property type="entry name" value="Immunoglobulins"/>
    <property type="match status" value="9"/>
</dbReference>